<dbReference type="InterPro" id="IPR058163">
    <property type="entry name" value="LysR-type_TF_proteobact-type"/>
</dbReference>
<organism evidence="6">
    <name type="scientific">Ruegeria sp. PrR005</name>
    <dbReference type="NCBI Taxonomy" id="2706882"/>
    <lineage>
        <taxon>Bacteria</taxon>
        <taxon>Pseudomonadati</taxon>
        <taxon>Pseudomonadota</taxon>
        <taxon>Alphaproteobacteria</taxon>
        <taxon>Rhodobacterales</taxon>
        <taxon>Roseobacteraceae</taxon>
        <taxon>Ruegeria</taxon>
    </lineage>
</organism>
<dbReference type="AlphaFoldDB" id="A0A6B2NNS7"/>
<dbReference type="PRINTS" id="PR00039">
    <property type="entry name" value="HTHLYSR"/>
</dbReference>
<keyword evidence="4" id="KW-0804">Transcription</keyword>
<dbReference type="Gene3D" id="1.10.10.10">
    <property type="entry name" value="Winged helix-like DNA-binding domain superfamily/Winged helix DNA-binding domain"/>
    <property type="match status" value="1"/>
</dbReference>
<accession>A0A6B2NNS7</accession>
<proteinExistence type="inferred from homology"/>
<comment type="similarity">
    <text evidence="1">Belongs to the LysR transcriptional regulatory family.</text>
</comment>
<dbReference type="CDD" id="cd08422">
    <property type="entry name" value="PBP2_CrgA_like"/>
    <property type="match status" value="1"/>
</dbReference>
<dbReference type="GO" id="GO:0003700">
    <property type="term" value="F:DNA-binding transcription factor activity"/>
    <property type="evidence" value="ECO:0007669"/>
    <property type="project" value="InterPro"/>
</dbReference>
<dbReference type="RefSeq" id="WP_164128966.1">
    <property type="nucleotide sequence ID" value="NZ_JAAGOX010000011.1"/>
</dbReference>
<dbReference type="FunFam" id="1.10.10.10:FF:000001">
    <property type="entry name" value="LysR family transcriptional regulator"/>
    <property type="match status" value="1"/>
</dbReference>
<sequence length="298" mass="32490">MSRLTEMEAFATVVEEGGFTDAARKMGVSKSAVSKHISALESRLGTRLLNRTTRRVNPTEIGLAYYDRASRILNDAGAADALVAQLHGSPSGLLQVNCDRDFGAHVLSPMLGAFLAQYPDIRVNLDLGDAQSEMIGDGFDMAIRRGPLSNSTLRARKLCTYRLLLVASRNYLDRAGRPQTPADLVHHRLLGMSQRAGQNTWRLLDSDGTQRQVPVQGDVAVNDSPALLLAAINGMGVALLPDFLCAAALAEQRIERVLPDLPDQTQEMFALYPAGRYIQPKVRVFIDFLAAELSPDCT</sequence>
<dbReference type="InterPro" id="IPR036388">
    <property type="entry name" value="WH-like_DNA-bd_sf"/>
</dbReference>
<evidence type="ECO:0000256" key="4">
    <source>
        <dbReference type="ARBA" id="ARBA00023163"/>
    </source>
</evidence>
<feature type="domain" description="HTH lysR-type" evidence="5">
    <location>
        <begin position="1"/>
        <end position="59"/>
    </location>
</feature>
<evidence type="ECO:0000259" key="5">
    <source>
        <dbReference type="PROSITE" id="PS50931"/>
    </source>
</evidence>
<dbReference type="GO" id="GO:0043565">
    <property type="term" value="F:sequence-specific DNA binding"/>
    <property type="evidence" value="ECO:0007669"/>
    <property type="project" value="TreeGrafter"/>
</dbReference>
<dbReference type="InterPro" id="IPR000847">
    <property type="entry name" value="LysR_HTH_N"/>
</dbReference>
<dbReference type="SUPFAM" id="SSF53850">
    <property type="entry name" value="Periplasmic binding protein-like II"/>
    <property type="match status" value="1"/>
</dbReference>
<dbReference type="GO" id="GO:0006351">
    <property type="term" value="P:DNA-templated transcription"/>
    <property type="evidence" value="ECO:0007669"/>
    <property type="project" value="TreeGrafter"/>
</dbReference>
<dbReference type="PANTHER" id="PTHR30537:SF5">
    <property type="entry name" value="HTH-TYPE TRANSCRIPTIONAL ACTIVATOR TTDR-RELATED"/>
    <property type="match status" value="1"/>
</dbReference>
<dbReference type="SUPFAM" id="SSF46785">
    <property type="entry name" value="Winged helix' DNA-binding domain"/>
    <property type="match status" value="1"/>
</dbReference>
<reference evidence="6" key="1">
    <citation type="submission" date="2020-02" db="EMBL/GenBank/DDBJ databases">
        <title>Delineation of the pyrene-degrading pathway in Roseobacter clade bacteria by genomic analysis.</title>
        <authorList>
            <person name="Zhou H."/>
            <person name="Wang H."/>
        </authorList>
    </citation>
    <scope>NUCLEOTIDE SEQUENCE</scope>
    <source>
        <strain evidence="6">PrR005</strain>
    </source>
</reference>
<evidence type="ECO:0000256" key="2">
    <source>
        <dbReference type="ARBA" id="ARBA00023015"/>
    </source>
</evidence>
<evidence type="ECO:0000313" key="6">
    <source>
        <dbReference type="EMBL" id="NDW45018.1"/>
    </source>
</evidence>
<dbReference type="PROSITE" id="PS50931">
    <property type="entry name" value="HTH_LYSR"/>
    <property type="match status" value="1"/>
</dbReference>
<keyword evidence="3" id="KW-0238">DNA-binding</keyword>
<dbReference type="InterPro" id="IPR005119">
    <property type="entry name" value="LysR_subst-bd"/>
</dbReference>
<protein>
    <submittedName>
        <fullName evidence="6">LysR family transcriptional regulator</fullName>
    </submittedName>
</protein>
<dbReference type="PANTHER" id="PTHR30537">
    <property type="entry name" value="HTH-TYPE TRANSCRIPTIONAL REGULATOR"/>
    <property type="match status" value="1"/>
</dbReference>
<dbReference type="EMBL" id="JAAGOX010000011">
    <property type="protein sequence ID" value="NDW45018.1"/>
    <property type="molecule type" value="Genomic_DNA"/>
</dbReference>
<dbReference type="InterPro" id="IPR036390">
    <property type="entry name" value="WH_DNA-bd_sf"/>
</dbReference>
<keyword evidence="2" id="KW-0805">Transcription regulation</keyword>
<evidence type="ECO:0000256" key="3">
    <source>
        <dbReference type="ARBA" id="ARBA00023125"/>
    </source>
</evidence>
<evidence type="ECO:0000256" key="1">
    <source>
        <dbReference type="ARBA" id="ARBA00009437"/>
    </source>
</evidence>
<name>A0A6B2NNS7_9RHOB</name>
<dbReference type="Pfam" id="PF00126">
    <property type="entry name" value="HTH_1"/>
    <property type="match status" value="1"/>
</dbReference>
<comment type="caution">
    <text evidence="6">The sequence shown here is derived from an EMBL/GenBank/DDBJ whole genome shotgun (WGS) entry which is preliminary data.</text>
</comment>
<dbReference type="Pfam" id="PF03466">
    <property type="entry name" value="LysR_substrate"/>
    <property type="match status" value="1"/>
</dbReference>
<gene>
    <name evidence="6" type="ORF">G0P99_08610</name>
</gene>
<dbReference type="Gene3D" id="3.40.190.290">
    <property type="match status" value="1"/>
</dbReference>